<dbReference type="InterPro" id="IPR050807">
    <property type="entry name" value="TransReg_Diox_bact_type"/>
</dbReference>
<evidence type="ECO:0000313" key="3">
    <source>
        <dbReference type="EMBL" id="MDW5595173.1"/>
    </source>
</evidence>
<dbReference type="PROSITE" id="PS50943">
    <property type="entry name" value="HTH_CROC1"/>
    <property type="match status" value="1"/>
</dbReference>
<evidence type="ECO:0000313" key="4">
    <source>
        <dbReference type="Proteomes" id="UP001284601"/>
    </source>
</evidence>
<dbReference type="InterPro" id="IPR001387">
    <property type="entry name" value="Cro/C1-type_HTH"/>
</dbReference>
<dbReference type="Proteomes" id="UP001284601">
    <property type="component" value="Unassembled WGS sequence"/>
</dbReference>
<dbReference type="Gene3D" id="1.10.260.40">
    <property type="entry name" value="lambda repressor-like DNA-binding domains"/>
    <property type="match status" value="1"/>
</dbReference>
<dbReference type="InterPro" id="IPR010982">
    <property type="entry name" value="Lambda_DNA-bd_dom_sf"/>
</dbReference>
<evidence type="ECO:0000256" key="1">
    <source>
        <dbReference type="ARBA" id="ARBA00023125"/>
    </source>
</evidence>
<reference evidence="3 4" key="2">
    <citation type="submission" date="2023-10" db="EMBL/GenBank/DDBJ databases">
        <authorList>
            <person name="Han X.F."/>
        </authorList>
    </citation>
    <scope>NUCLEOTIDE SEQUENCE [LARGE SCALE GENOMIC DNA]</scope>
    <source>
        <strain evidence="3 4">KCTC 39840</strain>
    </source>
</reference>
<comment type="caution">
    <text evidence="3">The sequence shown here is derived from an EMBL/GenBank/DDBJ whole genome shotgun (WGS) entry which is preliminary data.</text>
</comment>
<accession>A0ABU4HPD1</accession>
<dbReference type="CDD" id="cd00093">
    <property type="entry name" value="HTH_XRE"/>
    <property type="match status" value="1"/>
</dbReference>
<dbReference type="SMART" id="SM00530">
    <property type="entry name" value="HTH_XRE"/>
    <property type="match status" value="1"/>
</dbReference>
<gene>
    <name evidence="3" type="ORF">R7226_12550</name>
</gene>
<dbReference type="PANTHER" id="PTHR46797:SF1">
    <property type="entry name" value="METHYLPHOSPHONATE SYNTHASE"/>
    <property type="match status" value="1"/>
</dbReference>
<keyword evidence="1" id="KW-0238">DNA-binding</keyword>
<name>A0ABU4HPD1_9ACTN</name>
<organism evidence="3 4">
    <name type="scientific">Conexibacter stalactiti</name>
    <dbReference type="NCBI Taxonomy" id="1940611"/>
    <lineage>
        <taxon>Bacteria</taxon>
        <taxon>Bacillati</taxon>
        <taxon>Actinomycetota</taxon>
        <taxon>Thermoleophilia</taxon>
        <taxon>Solirubrobacterales</taxon>
        <taxon>Conexibacteraceae</taxon>
        <taxon>Conexibacter</taxon>
    </lineage>
</organism>
<proteinExistence type="predicted"/>
<dbReference type="SUPFAM" id="SSF47413">
    <property type="entry name" value="lambda repressor-like DNA-binding domains"/>
    <property type="match status" value="1"/>
</dbReference>
<dbReference type="PANTHER" id="PTHR46797">
    <property type="entry name" value="HTH-TYPE TRANSCRIPTIONAL REGULATOR"/>
    <property type="match status" value="1"/>
</dbReference>
<keyword evidence="4" id="KW-1185">Reference proteome</keyword>
<reference evidence="4" key="1">
    <citation type="submission" date="2023-07" db="EMBL/GenBank/DDBJ databases">
        <title>Conexibacter stalactiti sp. nov., isolated from stalactites in a lava cave and emended description of the genus Conexibacter.</title>
        <authorList>
            <person name="Lee S.D."/>
        </authorList>
    </citation>
    <scope>NUCLEOTIDE SEQUENCE [LARGE SCALE GENOMIC DNA]</scope>
    <source>
        <strain evidence="4">KCTC 39840</strain>
    </source>
</reference>
<dbReference type="EMBL" id="JAWSTH010000028">
    <property type="protein sequence ID" value="MDW5595173.1"/>
    <property type="molecule type" value="Genomic_DNA"/>
</dbReference>
<feature type="domain" description="HTH cro/C1-type" evidence="2">
    <location>
        <begin position="16"/>
        <end position="70"/>
    </location>
</feature>
<protein>
    <submittedName>
        <fullName evidence="3">Helix-turn-helix transcriptional regulator</fullName>
    </submittedName>
</protein>
<evidence type="ECO:0000259" key="2">
    <source>
        <dbReference type="PROSITE" id="PS50943"/>
    </source>
</evidence>
<dbReference type="RefSeq" id="WP_318597510.1">
    <property type="nucleotide sequence ID" value="NZ_JAWSTH010000028.1"/>
</dbReference>
<dbReference type="Pfam" id="PF13560">
    <property type="entry name" value="HTH_31"/>
    <property type="match status" value="1"/>
</dbReference>
<sequence>MADSLHRERRALAVAVRELRARKALKQEEVGEAAGLGRNYLTTLESGRTNPSFDALVRLARGLGVPLSELILLYEERLRD</sequence>